<dbReference type="PANTHER" id="PTHR37811">
    <property type="entry name" value="BLL5343 PROTEIN"/>
    <property type="match status" value="1"/>
</dbReference>
<organism evidence="1 2">
    <name type="scientific">Herbaspirillum rubrisubalbicans Os34</name>
    <dbReference type="NCBI Taxonomy" id="1235827"/>
    <lineage>
        <taxon>Bacteria</taxon>
        <taxon>Pseudomonadati</taxon>
        <taxon>Pseudomonadota</taxon>
        <taxon>Betaproteobacteria</taxon>
        <taxon>Burkholderiales</taxon>
        <taxon>Oxalobacteraceae</taxon>
        <taxon>Herbaspirillum</taxon>
    </lineage>
</organism>
<dbReference type="EMBL" id="CP008956">
    <property type="protein sequence ID" value="QJQ00106.1"/>
    <property type="molecule type" value="Genomic_DNA"/>
</dbReference>
<dbReference type="PANTHER" id="PTHR37811:SF2">
    <property type="entry name" value="ABM DOMAIN-CONTAINING PROTEIN"/>
    <property type="match status" value="1"/>
</dbReference>
<protein>
    <submittedName>
        <fullName evidence="1">Antibiotic biosynthesis monooxygenase</fullName>
    </submittedName>
</protein>
<keyword evidence="1" id="KW-0560">Oxidoreductase</keyword>
<proteinExistence type="predicted"/>
<dbReference type="RefSeq" id="WP_017454100.1">
    <property type="nucleotide sequence ID" value="NZ_CP008956.1"/>
</dbReference>
<dbReference type="GO" id="GO:0004497">
    <property type="term" value="F:monooxygenase activity"/>
    <property type="evidence" value="ECO:0007669"/>
    <property type="project" value="UniProtKB-KW"/>
</dbReference>
<name>A0A6M3ZNK5_9BURK</name>
<accession>A0A6M3ZNK5</accession>
<dbReference type="InterPro" id="IPR011008">
    <property type="entry name" value="Dimeric_a/b-barrel"/>
</dbReference>
<evidence type="ECO:0000313" key="1">
    <source>
        <dbReference type="EMBL" id="QJQ00106.1"/>
    </source>
</evidence>
<dbReference type="InterPro" id="IPR052936">
    <property type="entry name" value="Jasmonate_Hydroxylase-like"/>
</dbReference>
<dbReference type="SUPFAM" id="SSF54909">
    <property type="entry name" value="Dimeric alpha+beta barrel"/>
    <property type="match status" value="1"/>
</dbReference>
<dbReference type="Proteomes" id="UP000501648">
    <property type="component" value="Chromosome"/>
</dbReference>
<reference evidence="1 2" key="1">
    <citation type="journal article" date="2012" name="J. Bacteriol.">
        <title>Genome sequence of the pathogenic Herbaspirillum seropedicae strain Os34, isolated from rice roots.</title>
        <authorList>
            <person name="Ye W."/>
            <person name="Ye S."/>
            <person name="Liu J."/>
            <person name="Chang S."/>
            <person name="Chen M."/>
            <person name="Zhu B."/>
            <person name="Guo L."/>
            <person name="An Q."/>
        </authorList>
    </citation>
    <scope>NUCLEOTIDE SEQUENCE [LARGE SCALE GENOMIC DNA]</scope>
    <source>
        <strain evidence="1 2">Os34</strain>
    </source>
</reference>
<keyword evidence="1" id="KW-0503">Monooxygenase</keyword>
<gene>
    <name evidence="1" type="ORF">C798_07635</name>
</gene>
<sequence length="107" mass="12209">MSIAATGDVPYYAVIFTSLRTEGDHGYGQMSDMMVEAASRQPGFLGIESAREGVGITVCYWESLEAIAAWKRDTDHLMAQRLGREQWYQAYKTRICKVERDYAFIRD</sequence>
<dbReference type="AlphaFoldDB" id="A0A6M3ZNK5"/>
<dbReference type="Gene3D" id="3.30.70.100">
    <property type="match status" value="1"/>
</dbReference>
<evidence type="ECO:0000313" key="2">
    <source>
        <dbReference type="Proteomes" id="UP000501648"/>
    </source>
</evidence>